<evidence type="ECO:0000259" key="2">
    <source>
        <dbReference type="SMART" id="SM00470"/>
    </source>
</evidence>
<feature type="compositionally biased region" description="Polar residues" evidence="1">
    <location>
        <begin position="286"/>
        <end position="321"/>
    </location>
</feature>
<dbReference type="PANTHER" id="PTHR33375">
    <property type="entry name" value="CHROMOSOME-PARTITIONING PROTEIN PARB-RELATED"/>
    <property type="match status" value="1"/>
</dbReference>
<accession>A0A5M3Q0Y1</accession>
<dbReference type="SUPFAM" id="SSF110849">
    <property type="entry name" value="ParB/Sulfiredoxin"/>
    <property type="match status" value="1"/>
</dbReference>
<dbReference type="Proteomes" id="UP000387223">
    <property type="component" value="Unassembled WGS sequence"/>
</dbReference>
<feature type="domain" description="ParB-like N-terminal" evidence="2">
    <location>
        <begin position="48"/>
        <end position="141"/>
    </location>
</feature>
<dbReference type="InterPro" id="IPR003115">
    <property type="entry name" value="ParB_N"/>
</dbReference>
<dbReference type="InterPro" id="IPR036086">
    <property type="entry name" value="ParB/Sulfiredoxin_sf"/>
</dbReference>
<dbReference type="EMBL" id="BGZI01000015">
    <property type="protein sequence ID" value="GBO88701.1"/>
    <property type="molecule type" value="Genomic_DNA"/>
</dbReference>
<reference evidence="3 4" key="1">
    <citation type="journal article" date="2019" name="J. Gen. Appl. Microbiol.">
        <title>Aerobic degradation of cis-dichloroethene by the marine bacterium Marinobacter salsuginis strain 5N-3.</title>
        <authorList>
            <person name="Inoue Y."/>
            <person name="Fukunaga Y."/>
            <person name="Katsumata H."/>
            <person name="Ohji S."/>
            <person name="Hosoyama A."/>
            <person name="Mori K."/>
            <person name="Ando K."/>
        </authorList>
    </citation>
    <scope>NUCLEOTIDE SEQUENCE [LARGE SCALE GENOMIC DNA]</scope>
    <source>
        <strain evidence="3 4">NBRC 109114</strain>
    </source>
</reference>
<dbReference type="AlphaFoldDB" id="A0A5M3Q0Y1"/>
<dbReference type="RefSeq" id="WP_136632309.1">
    <property type="nucleotide sequence ID" value="NZ_BGZI01000015.1"/>
</dbReference>
<dbReference type="PANTHER" id="PTHR33375:SF1">
    <property type="entry name" value="CHROMOSOME-PARTITIONING PROTEIN PARB-RELATED"/>
    <property type="match status" value="1"/>
</dbReference>
<gene>
    <name evidence="3" type="ORF">MSSD14B_23690</name>
</gene>
<feature type="region of interest" description="Disordered" evidence="1">
    <location>
        <begin position="285"/>
        <end position="340"/>
    </location>
</feature>
<name>A0A5M3Q0Y1_9GAMM</name>
<dbReference type="Pfam" id="PF02195">
    <property type="entry name" value="ParB_N"/>
    <property type="match status" value="1"/>
</dbReference>
<organism evidence="3 4">
    <name type="scientific">Marinobacter salsuginis</name>
    <dbReference type="NCBI Taxonomy" id="418719"/>
    <lineage>
        <taxon>Bacteria</taxon>
        <taxon>Pseudomonadati</taxon>
        <taxon>Pseudomonadota</taxon>
        <taxon>Gammaproteobacteria</taxon>
        <taxon>Pseudomonadales</taxon>
        <taxon>Marinobacteraceae</taxon>
        <taxon>Marinobacter</taxon>
    </lineage>
</organism>
<dbReference type="SMART" id="SM00470">
    <property type="entry name" value="ParB"/>
    <property type="match status" value="1"/>
</dbReference>
<dbReference type="GO" id="GO:0005694">
    <property type="term" value="C:chromosome"/>
    <property type="evidence" value="ECO:0007669"/>
    <property type="project" value="TreeGrafter"/>
</dbReference>
<dbReference type="Gene3D" id="3.90.1530.10">
    <property type="entry name" value="Conserved hypothetical protein from pyrococcus furiosus pfu- 392566-001, ParB domain"/>
    <property type="match status" value="1"/>
</dbReference>
<sequence>MSALHKSVADDVVDSFDSDETVEQEAEFEKLSEILAIKETYIKEERLFTLDPSLIHPDPDQPRKHFEEEEVKALASSMDELKQHTPIKVYFSEKNQQIQIWFGETRWRAKRDYCQDKGVLCLLVKEPDEKTKYDNQVDENLQRSSFTVAEVLDITENYFDRYTEEGHEDVVNRVAERLKRPASEISRRLTIISAMKTNDELIGYSLRDVVVNRQLENMSALYFLASALSADSTERKKGPARDLVLQALKGEGSVTKAAAEQAYKQATGKAKLSYKWEPKYLEVSSKKQGNQASAEQVSNNESKGAADSTNSSPDNEGTVNGSAGEGQQPPVASKPKAPGRVLKSLSVDVLEDSEYLKLTANTGYITKDQALQLAENLRIAAESMSS</sequence>
<dbReference type="InterPro" id="IPR050336">
    <property type="entry name" value="Chromosome_partition/occlusion"/>
</dbReference>
<evidence type="ECO:0000313" key="3">
    <source>
        <dbReference type="EMBL" id="GBO88701.1"/>
    </source>
</evidence>
<proteinExistence type="predicted"/>
<evidence type="ECO:0000313" key="4">
    <source>
        <dbReference type="Proteomes" id="UP000387223"/>
    </source>
</evidence>
<dbReference type="GO" id="GO:0007059">
    <property type="term" value="P:chromosome segregation"/>
    <property type="evidence" value="ECO:0007669"/>
    <property type="project" value="TreeGrafter"/>
</dbReference>
<protein>
    <recommendedName>
        <fullName evidence="2">ParB-like N-terminal domain-containing protein</fullName>
    </recommendedName>
</protein>
<comment type="caution">
    <text evidence="3">The sequence shown here is derived from an EMBL/GenBank/DDBJ whole genome shotgun (WGS) entry which is preliminary data.</text>
</comment>
<evidence type="ECO:0000256" key="1">
    <source>
        <dbReference type="SAM" id="MobiDB-lite"/>
    </source>
</evidence>